<comment type="caution">
    <text evidence="2">The sequence shown here is derived from an EMBL/GenBank/DDBJ whole genome shotgun (WGS) entry which is preliminary data.</text>
</comment>
<evidence type="ECO:0000256" key="1">
    <source>
        <dbReference type="SAM" id="MobiDB-lite"/>
    </source>
</evidence>
<reference evidence="2" key="1">
    <citation type="journal article" date="2023" name="Insect Mol. Biol.">
        <title>Genome sequencing provides insights into the evolution of gene families encoding plant cell wall-degrading enzymes in longhorned beetles.</title>
        <authorList>
            <person name="Shin N.R."/>
            <person name="Okamura Y."/>
            <person name="Kirsch R."/>
            <person name="Pauchet Y."/>
        </authorList>
    </citation>
    <scope>NUCLEOTIDE SEQUENCE</scope>
    <source>
        <strain evidence="2">MMC_N1</strain>
    </source>
</reference>
<organism evidence="2 3">
    <name type="scientific">Molorchus minor</name>
    <dbReference type="NCBI Taxonomy" id="1323400"/>
    <lineage>
        <taxon>Eukaryota</taxon>
        <taxon>Metazoa</taxon>
        <taxon>Ecdysozoa</taxon>
        <taxon>Arthropoda</taxon>
        <taxon>Hexapoda</taxon>
        <taxon>Insecta</taxon>
        <taxon>Pterygota</taxon>
        <taxon>Neoptera</taxon>
        <taxon>Endopterygota</taxon>
        <taxon>Coleoptera</taxon>
        <taxon>Polyphaga</taxon>
        <taxon>Cucujiformia</taxon>
        <taxon>Chrysomeloidea</taxon>
        <taxon>Cerambycidae</taxon>
        <taxon>Lamiinae</taxon>
        <taxon>Monochamini</taxon>
        <taxon>Molorchus</taxon>
    </lineage>
</organism>
<keyword evidence="3" id="KW-1185">Reference proteome</keyword>
<feature type="region of interest" description="Disordered" evidence="1">
    <location>
        <begin position="158"/>
        <end position="178"/>
    </location>
</feature>
<sequence length="178" mass="19365">MAHVYARPHHMLQTEEEVLGIVEDDPSTSTREIPRQVVRRAEPAATAPIASKTETAKKTFFANVYIIWINEREAISPLHAKPSCDVTTTHSPMGRALPETEFITAVQQGQCAPGAGTVPFGGETTGVLAPAPVVVTAPVAPVTMNQLGTVYATKRRRRNGKRWTADGVAHKPQQYFLP</sequence>
<accession>A0ABQ9JUE0</accession>
<protein>
    <submittedName>
        <fullName evidence="2">Uncharacterized protein</fullName>
    </submittedName>
</protein>
<gene>
    <name evidence="2" type="ORF">NQ317_000022</name>
</gene>
<name>A0ABQ9JUE0_9CUCU</name>
<dbReference type="EMBL" id="JAPWTJ010000165">
    <property type="protein sequence ID" value="KAJ8981780.1"/>
    <property type="molecule type" value="Genomic_DNA"/>
</dbReference>
<evidence type="ECO:0000313" key="2">
    <source>
        <dbReference type="EMBL" id="KAJ8981780.1"/>
    </source>
</evidence>
<evidence type="ECO:0000313" key="3">
    <source>
        <dbReference type="Proteomes" id="UP001162164"/>
    </source>
</evidence>
<proteinExistence type="predicted"/>
<dbReference type="Proteomes" id="UP001162164">
    <property type="component" value="Unassembled WGS sequence"/>
</dbReference>